<feature type="domain" description="Glycosyltransferase subfamily 4-like N-terminal" evidence="2">
    <location>
        <begin position="18"/>
        <end position="137"/>
    </location>
</feature>
<dbReference type="InterPro" id="IPR001296">
    <property type="entry name" value="Glyco_trans_1"/>
</dbReference>
<evidence type="ECO:0000259" key="2">
    <source>
        <dbReference type="Pfam" id="PF13439"/>
    </source>
</evidence>
<dbReference type="GO" id="GO:0016757">
    <property type="term" value="F:glycosyltransferase activity"/>
    <property type="evidence" value="ECO:0007669"/>
    <property type="project" value="InterPro"/>
</dbReference>
<keyword evidence="3" id="KW-0808">Transferase</keyword>
<evidence type="ECO:0000259" key="1">
    <source>
        <dbReference type="Pfam" id="PF00534"/>
    </source>
</evidence>
<proteinExistence type="predicted"/>
<organism evidence="3 4">
    <name type="scientific">Sphingomonas edaphi</name>
    <dbReference type="NCBI Taxonomy" id="2315689"/>
    <lineage>
        <taxon>Bacteria</taxon>
        <taxon>Pseudomonadati</taxon>
        <taxon>Pseudomonadota</taxon>
        <taxon>Alphaproteobacteria</taxon>
        <taxon>Sphingomonadales</taxon>
        <taxon>Sphingomonadaceae</taxon>
        <taxon>Sphingomonas</taxon>
    </lineage>
</organism>
<gene>
    <name evidence="3" type="ORF">D3M59_10700</name>
</gene>
<evidence type="ECO:0000313" key="4">
    <source>
        <dbReference type="Proteomes" id="UP000285023"/>
    </source>
</evidence>
<accession>A0A418PY86</accession>
<reference evidence="3 4" key="1">
    <citation type="submission" date="2018-09" db="EMBL/GenBank/DDBJ databases">
        <title>Sphingomonas sp. DAC4.</title>
        <authorList>
            <person name="Seo T."/>
        </authorList>
    </citation>
    <scope>NUCLEOTIDE SEQUENCE [LARGE SCALE GENOMIC DNA]</scope>
    <source>
        <strain evidence="3 4">DAC4</strain>
    </source>
</reference>
<dbReference type="Pfam" id="PF00534">
    <property type="entry name" value="Glycos_transf_1"/>
    <property type="match status" value="1"/>
</dbReference>
<dbReference type="InterPro" id="IPR028098">
    <property type="entry name" value="Glyco_trans_4-like_N"/>
</dbReference>
<feature type="domain" description="Glycosyl transferase family 1" evidence="1">
    <location>
        <begin position="180"/>
        <end position="296"/>
    </location>
</feature>
<keyword evidence="4" id="KW-1185">Reference proteome</keyword>
<dbReference type="Proteomes" id="UP000285023">
    <property type="component" value="Unassembled WGS sequence"/>
</dbReference>
<dbReference type="PANTHER" id="PTHR45947">
    <property type="entry name" value="SULFOQUINOVOSYL TRANSFERASE SQD2"/>
    <property type="match status" value="1"/>
</dbReference>
<dbReference type="RefSeq" id="WP_119533673.1">
    <property type="nucleotide sequence ID" value="NZ_QXTF01000004.1"/>
</dbReference>
<protein>
    <submittedName>
        <fullName evidence="3">Glycosyltransferase</fullName>
    </submittedName>
</protein>
<dbReference type="PANTHER" id="PTHR45947:SF3">
    <property type="entry name" value="SULFOQUINOVOSYL TRANSFERASE SQD2"/>
    <property type="match status" value="1"/>
</dbReference>
<name>A0A418PY86_9SPHN</name>
<evidence type="ECO:0000313" key="3">
    <source>
        <dbReference type="EMBL" id="RIX27017.1"/>
    </source>
</evidence>
<dbReference type="Pfam" id="PF13439">
    <property type="entry name" value="Glyco_transf_4"/>
    <property type="match status" value="1"/>
</dbReference>
<dbReference type="EMBL" id="QXTF01000004">
    <property type="protein sequence ID" value="RIX27017.1"/>
    <property type="molecule type" value="Genomic_DNA"/>
</dbReference>
<comment type="caution">
    <text evidence="3">The sequence shown here is derived from an EMBL/GenBank/DDBJ whole genome shotgun (WGS) entry which is preliminary data.</text>
</comment>
<dbReference type="AlphaFoldDB" id="A0A418PY86"/>
<dbReference type="SUPFAM" id="SSF53756">
    <property type="entry name" value="UDP-Glycosyltransferase/glycogen phosphorylase"/>
    <property type="match status" value="1"/>
</dbReference>
<dbReference type="InterPro" id="IPR050194">
    <property type="entry name" value="Glycosyltransferase_grp1"/>
</dbReference>
<dbReference type="Gene3D" id="3.40.50.2000">
    <property type="entry name" value="Glycogen Phosphorylase B"/>
    <property type="match status" value="2"/>
</dbReference>
<sequence>MNGPERVLQIIGTMNRAGAETFLMNLYRQIDRQRFQFDFVRFGSGAGDYDAEIMSLGGRIIEIKGGNIFMRALNMWRYLRRQAYSVVHGHSGFSSAWFIAAARLAGVRKRFLHSHNATLRSGLLARPYGIISRLLGHWAQTRRLTCGELARVELHGTSSDVIMFPNCVELDAFAPDPTARRKIRAEFRVADTQRIILHLARLEPVKNHEMILKLAEQLRNDDRVKFITVGTGSREKWFRKEIDRRGLSCRLTHAGLRGDVPQILAAADVMILPSHHEGFPVVAVESQAAGLHCVFGKAIDPGVDCGLGLVRFLDTGHLTEWTAALVEDLPKVPPFESRRTRLASLNFDSGEAARRYENLLLE</sequence>